<dbReference type="GO" id="GO:0016192">
    <property type="term" value="P:vesicle-mediated transport"/>
    <property type="evidence" value="ECO:0007669"/>
    <property type="project" value="InterPro"/>
</dbReference>
<feature type="compositionally biased region" description="Acidic residues" evidence="1">
    <location>
        <begin position="643"/>
        <end position="654"/>
    </location>
</feature>
<feature type="compositionally biased region" description="Gly residues" evidence="1">
    <location>
        <begin position="181"/>
        <end position="196"/>
    </location>
</feature>
<evidence type="ECO:0000313" key="5">
    <source>
        <dbReference type="Proteomes" id="UP000279259"/>
    </source>
</evidence>
<name>A0A427YCM1_9TREE</name>
<evidence type="ECO:0000259" key="3">
    <source>
        <dbReference type="PROSITE" id="PS51205"/>
    </source>
</evidence>
<sequence length="809" mass="86585">MSHSPAAAAEPGSTPPTEAQSSAPTSLPSGLDSEVSIPPNSNTLKSADIKSEAANAADAADAANTPTRVTIHSETPSEGTGTTAQIDLPASQVIEHLEPFPPPPQPNPTFFDVLSTPAPPHNYTSPEPPGAPPPNPPAKDLPTSTPSSSATPAPAVAPIPSRINADVDVSEFDPFATPPAGSGGGRSAGPVGGRGGSPSRAGERALPPIRTQMDGPYGHGKDVTPSDAVNITTITSRRDGPAPGMSTSSATAISTPSSSRPHTPAPPRVGGASTPRDGRDGRDGPSTPRQATTPGGEPGFNFSGFLKDLRQKSADPIARYLKSFLSNFAKKPFTVNEQIKLIHDFLRFIAEKMVLCEPWKSQSPAEFENAMEAMEKLVMNRLYNYTFTPQLVPTQPVTTDDLERDAVFAQRVRLFGWVREKHLDVPEGEASQGFLGFAEQELLKINHYKAPRDKMICILNCCKVIFGLIRHTMGAEATSADAFVPILIFVVLRANPDCMLSNVEYISRFRTASKLQGEAGYYLSSLMGAIAFIEAMDASSLSNITQEEFELNVERAIQDLPPSPSTVTSRPLGPSEMSPFAAATPGEEPARPLSLSTSSFQALDNTRRFFQRTGNLAHEAVSKPLNAIGKILDTIQQPGTQSEGEEEEEDEEVKEMERKWRAGGERDREAEARLERNLNLTPGAGAGSSPTPGSTPRNAPRRSRRPETPESPSGRFARLGISPGDESLSISRAATPSADIPLPDFSSELQTTLDASSEAYEQTRRANVQTLHQMFPDLDEEVLEAVLEGCGDDLGVAIDRIRDDRARIL</sequence>
<protein>
    <recommendedName>
        <fullName evidence="6">VPS9 domain-containing protein</fullName>
    </recommendedName>
</protein>
<evidence type="ECO:0000313" key="4">
    <source>
        <dbReference type="EMBL" id="RSH88838.1"/>
    </source>
</evidence>
<dbReference type="Gene3D" id="1.20.1050.80">
    <property type="entry name" value="VPS9 domain"/>
    <property type="match status" value="1"/>
</dbReference>
<feature type="compositionally biased region" description="Polar residues" evidence="1">
    <location>
        <begin position="65"/>
        <end position="85"/>
    </location>
</feature>
<feature type="compositionally biased region" description="Low complexity" evidence="1">
    <location>
        <begin position="677"/>
        <end position="696"/>
    </location>
</feature>
<dbReference type="SMART" id="SM00167">
    <property type="entry name" value="VPS9"/>
    <property type="match status" value="1"/>
</dbReference>
<dbReference type="GO" id="GO:0031267">
    <property type="term" value="F:small GTPase binding"/>
    <property type="evidence" value="ECO:0007669"/>
    <property type="project" value="TreeGrafter"/>
</dbReference>
<dbReference type="CDD" id="cd14279">
    <property type="entry name" value="CUE"/>
    <property type="match status" value="1"/>
</dbReference>
<dbReference type="InterPro" id="IPR041545">
    <property type="entry name" value="DUF5601"/>
</dbReference>
<dbReference type="PROSITE" id="PS51140">
    <property type="entry name" value="CUE"/>
    <property type="match status" value="1"/>
</dbReference>
<feature type="region of interest" description="Disordered" evidence="1">
    <location>
        <begin position="635"/>
        <end position="727"/>
    </location>
</feature>
<dbReference type="InterPro" id="IPR003892">
    <property type="entry name" value="CUE"/>
</dbReference>
<accession>A0A427YCM1</accession>
<feature type="compositionally biased region" description="Low complexity" evidence="1">
    <location>
        <begin position="246"/>
        <end position="259"/>
    </location>
</feature>
<dbReference type="InterPro" id="IPR045046">
    <property type="entry name" value="Vps9-like"/>
</dbReference>
<dbReference type="Pfam" id="PF18151">
    <property type="entry name" value="DUF5601"/>
    <property type="match status" value="1"/>
</dbReference>
<feature type="compositionally biased region" description="Basic and acidic residues" evidence="1">
    <location>
        <begin position="655"/>
        <end position="676"/>
    </location>
</feature>
<dbReference type="Proteomes" id="UP000279259">
    <property type="component" value="Unassembled WGS sequence"/>
</dbReference>
<dbReference type="STRING" id="1890683.A0A427YCM1"/>
<dbReference type="PANTHER" id="PTHR23101:SF25">
    <property type="entry name" value="GTPASE-ACTIVATING PROTEIN AND VPS9 DOMAIN-CONTAINING PROTEIN 1"/>
    <property type="match status" value="1"/>
</dbReference>
<feature type="region of interest" description="Disordered" evidence="1">
    <location>
        <begin position="1"/>
        <end position="304"/>
    </location>
</feature>
<feature type="domain" description="CUE" evidence="2">
    <location>
        <begin position="763"/>
        <end position="806"/>
    </location>
</feature>
<dbReference type="InterPro" id="IPR009060">
    <property type="entry name" value="UBA-like_sf"/>
</dbReference>
<evidence type="ECO:0000256" key="1">
    <source>
        <dbReference type="SAM" id="MobiDB-lite"/>
    </source>
</evidence>
<dbReference type="GO" id="GO:0043130">
    <property type="term" value="F:ubiquitin binding"/>
    <property type="evidence" value="ECO:0007669"/>
    <property type="project" value="InterPro"/>
</dbReference>
<dbReference type="InterPro" id="IPR037191">
    <property type="entry name" value="VPS9_dom_sf"/>
</dbReference>
<feature type="compositionally biased region" description="Low complexity" evidence="1">
    <location>
        <begin position="53"/>
        <end position="64"/>
    </location>
</feature>
<comment type="caution">
    <text evidence="4">The sequence shown here is derived from an EMBL/GenBank/DDBJ whole genome shotgun (WGS) entry which is preliminary data.</text>
</comment>
<dbReference type="Pfam" id="PF02204">
    <property type="entry name" value="VPS9"/>
    <property type="match status" value="1"/>
</dbReference>
<feature type="compositionally biased region" description="Polar residues" evidence="1">
    <location>
        <begin position="15"/>
        <end position="28"/>
    </location>
</feature>
<feature type="compositionally biased region" description="Low complexity" evidence="1">
    <location>
        <begin position="142"/>
        <end position="161"/>
    </location>
</feature>
<evidence type="ECO:0008006" key="6">
    <source>
        <dbReference type="Google" id="ProtNLM"/>
    </source>
</evidence>
<feature type="compositionally biased region" description="Pro residues" evidence="1">
    <location>
        <begin position="126"/>
        <end position="139"/>
    </location>
</feature>
<dbReference type="SUPFAM" id="SSF109993">
    <property type="entry name" value="VPS9 domain"/>
    <property type="match status" value="1"/>
</dbReference>
<proteinExistence type="predicted"/>
<dbReference type="EMBL" id="RSCD01000016">
    <property type="protein sequence ID" value="RSH88838.1"/>
    <property type="molecule type" value="Genomic_DNA"/>
</dbReference>
<organism evidence="4 5">
    <name type="scientific">Saitozyma podzolica</name>
    <dbReference type="NCBI Taxonomy" id="1890683"/>
    <lineage>
        <taxon>Eukaryota</taxon>
        <taxon>Fungi</taxon>
        <taxon>Dikarya</taxon>
        <taxon>Basidiomycota</taxon>
        <taxon>Agaricomycotina</taxon>
        <taxon>Tremellomycetes</taxon>
        <taxon>Tremellales</taxon>
        <taxon>Trimorphomycetaceae</taxon>
        <taxon>Saitozyma</taxon>
    </lineage>
</organism>
<feature type="region of interest" description="Disordered" evidence="1">
    <location>
        <begin position="560"/>
        <end position="594"/>
    </location>
</feature>
<dbReference type="AlphaFoldDB" id="A0A427YCM1"/>
<dbReference type="GO" id="GO:0005829">
    <property type="term" value="C:cytosol"/>
    <property type="evidence" value="ECO:0007669"/>
    <property type="project" value="TreeGrafter"/>
</dbReference>
<gene>
    <name evidence="4" type="ORF">EHS25_003066</name>
</gene>
<dbReference type="Gene3D" id="1.10.246.120">
    <property type="match status" value="1"/>
</dbReference>
<dbReference type="GO" id="GO:0030139">
    <property type="term" value="C:endocytic vesicle"/>
    <property type="evidence" value="ECO:0007669"/>
    <property type="project" value="TreeGrafter"/>
</dbReference>
<dbReference type="Pfam" id="PF02845">
    <property type="entry name" value="CUE"/>
    <property type="match status" value="1"/>
</dbReference>
<dbReference type="PROSITE" id="PS51205">
    <property type="entry name" value="VPS9"/>
    <property type="match status" value="1"/>
</dbReference>
<evidence type="ECO:0000259" key="2">
    <source>
        <dbReference type="PROSITE" id="PS51140"/>
    </source>
</evidence>
<dbReference type="InterPro" id="IPR003123">
    <property type="entry name" value="VPS9"/>
</dbReference>
<dbReference type="Gene3D" id="1.10.8.10">
    <property type="entry name" value="DNA helicase RuvA subunit, C-terminal domain"/>
    <property type="match status" value="1"/>
</dbReference>
<dbReference type="SUPFAM" id="SSF46934">
    <property type="entry name" value="UBA-like"/>
    <property type="match status" value="1"/>
</dbReference>
<dbReference type="PANTHER" id="PTHR23101">
    <property type="entry name" value="RAB GDP/GTP EXCHANGE FACTOR"/>
    <property type="match status" value="1"/>
</dbReference>
<keyword evidence="5" id="KW-1185">Reference proteome</keyword>
<dbReference type="OrthoDB" id="300289at2759"/>
<dbReference type="GO" id="GO:0005085">
    <property type="term" value="F:guanyl-nucleotide exchange factor activity"/>
    <property type="evidence" value="ECO:0007669"/>
    <property type="project" value="InterPro"/>
</dbReference>
<reference evidence="4 5" key="1">
    <citation type="submission" date="2018-11" db="EMBL/GenBank/DDBJ databases">
        <title>Genome sequence of Saitozyma podzolica DSM 27192.</title>
        <authorList>
            <person name="Aliyu H."/>
            <person name="Gorte O."/>
            <person name="Ochsenreither K."/>
        </authorList>
    </citation>
    <scope>NUCLEOTIDE SEQUENCE [LARGE SCALE GENOMIC DNA]</scope>
    <source>
        <strain evidence="4 5">DSM 27192</strain>
    </source>
</reference>
<feature type="domain" description="VPS9" evidence="3">
    <location>
        <begin position="402"/>
        <end position="542"/>
    </location>
</feature>